<comment type="caution">
    <text evidence="2">The sequence shown here is derived from an EMBL/GenBank/DDBJ whole genome shotgun (WGS) entry which is preliminary data.</text>
</comment>
<reference evidence="1 4" key="2">
    <citation type="submission" date="2023-07" db="EMBL/GenBank/DDBJ databases">
        <title>Genomic Encyclopedia of Type Strains, Phase IV (KMG-IV): sequencing the most valuable type-strain genomes for metagenomic binning, comparative biology and taxonomic classification.</title>
        <authorList>
            <person name="Goeker M."/>
        </authorList>
    </citation>
    <scope>NUCLEOTIDE SEQUENCE [LARGE SCALE GENOMIC DNA]</scope>
    <source>
        <strain evidence="1 4">DSM 14432</strain>
    </source>
</reference>
<dbReference type="RefSeq" id="WP_157052141.1">
    <property type="nucleotide sequence ID" value="NZ_JAUSWK010000002.1"/>
</dbReference>
<name>A0A6I4U932_9SPHN</name>
<dbReference type="EMBL" id="JAUSWK010000002">
    <property type="protein sequence ID" value="MDQ0565869.1"/>
    <property type="molecule type" value="Genomic_DNA"/>
</dbReference>
<evidence type="ECO:0000313" key="4">
    <source>
        <dbReference type="Proteomes" id="UP001238601"/>
    </source>
</evidence>
<keyword evidence="4" id="KW-1185">Reference proteome</keyword>
<proteinExistence type="predicted"/>
<evidence type="ECO:0000313" key="1">
    <source>
        <dbReference type="EMBL" id="MDQ0565869.1"/>
    </source>
</evidence>
<dbReference type="GeneID" id="93686227"/>
<reference evidence="2 3" key="1">
    <citation type="submission" date="2019-12" db="EMBL/GenBank/DDBJ databases">
        <title>Genomic-based taxomic classification of the family Erythrobacteraceae.</title>
        <authorList>
            <person name="Xu L."/>
        </authorList>
    </citation>
    <scope>NUCLEOTIDE SEQUENCE [LARGE SCALE GENOMIC DNA]</scope>
    <source>
        <strain evidence="2 3">CGMCC 1.8703</strain>
    </source>
</reference>
<evidence type="ECO:0000313" key="2">
    <source>
        <dbReference type="EMBL" id="MXP34237.1"/>
    </source>
</evidence>
<dbReference type="EMBL" id="WTYG01000001">
    <property type="protein sequence ID" value="MXP34237.1"/>
    <property type="molecule type" value="Genomic_DNA"/>
</dbReference>
<gene>
    <name evidence="2" type="ORF">GRI55_00445</name>
    <name evidence="1" type="ORF">QOZ97_001402</name>
</gene>
<sequence>MKSHAFSFDHPEQRLSRACFRIQEQERSSLGDDTVIVAKWTLKQVQGDEA</sequence>
<evidence type="ECO:0000313" key="3">
    <source>
        <dbReference type="Proteomes" id="UP000439914"/>
    </source>
</evidence>
<accession>A0A6I4U932</accession>
<protein>
    <submittedName>
        <fullName evidence="2">Uncharacterized protein</fullName>
    </submittedName>
</protein>
<organism evidence="2 3">
    <name type="scientific">Qipengyuania citrea</name>
    <dbReference type="NCBI Taxonomy" id="225971"/>
    <lineage>
        <taxon>Bacteria</taxon>
        <taxon>Pseudomonadati</taxon>
        <taxon>Pseudomonadota</taxon>
        <taxon>Alphaproteobacteria</taxon>
        <taxon>Sphingomonadales</taxon>
        <taxon>Erythrobacteraceae</taxon>
        <taxon>Qipengyuania</taxon>
    </lineage>
</organism>
<dbReference type="AlphaFoldDB" id="A0A6I4U932"/>
<dbReference type="Proteomes" id="UP000439914">
    <property type="component" value="Unassembled WGS sequence"/>
</dbReference>
<dbReference type="Proteomes" id="UP001238601">
    <property type="component" value="Unassembled WGS sequence"/>
</dbReference>